<proteinExistence type="inferred from homology"/>
<evidence type="ECO:0000256" key="1">
    <source>
        <dbReference type="ARBA" id="ARBA00008791"/>
    </source>
</evidence>
<dbReference type="RefSeq" id="WP_066464906.1">
    <property type="nucleotide sequence ID" value="NZ_MATO01000038.1"/>
</dbReference>
<dbReference type="SUPFAM" id="SSF52402">
    <property type="entry name" value="Adenine nucleotide alpha hydrolases-like"/>
    <property type="match status" value="1"/>
</dbReference>
<sequence length="154" mass="17046">MTRLYEQIIIAVDHSSEASYAFQTALGIASRNIGSTLHIVHVMDSSVLSPLNSGMETTTLERVQREADELLARFERQAEDYGLQFVRTVAEIGSPKNFIVKEYAKEIQADLIICGATGKSGLQRMFVGSVSEAIVRSATCDVLVIRTPEHLWET</sequence>
<evidence type="ECO:0000313" key="4">
    <source>
        <dbReference type="EMBL" id="OCS90309.1"/>
    </source>
</evidence>
<comment type="similarity">
    <text evidence="1 2">Belongs to the universal stress protein A family.</text>
</comment>
<dbReference type="GO" id="GO:0005737">
    <property type="term" value="C:cytoplasm"/>
    <property type="evidence" value="ECO:0007669"/>
    <property type="project" value="UniProtKB-SubCell"/>
</dbReference>
<comment type="subcellular location">
    <subcellularLocation>
        <location evidence="2">Cytoplasm</location>
    </subcellularLocation>
</comment>
<dbReference type="PRINTS" id="PR01438">
    <property type="entry name" value="UNVRSLSTRESS"/>
</dbReference>
<evidence type="ECO:0000256" key="2">
    <source>
        <dbReference type="PIRNR" id="PIRNR006276"/>
    </source>
</evidence>
<dbReference type="CDD" id="cd00293">
    <property type="entry name" value="USP-like"/>
    <property type="match status" value="1"/>
</dbReference>
<protein>
    <recommendedName>
        <fullName evidence="2">Universal stress protein</fullName>
    </recommendedName>
</protein>
<dbReference type="Gene3D" id="3.40.50.620">
    <property type="entry name" value="HUPs"/>
    <property type="match status" value="1"/>
</dbReference>
<reference evidence="4 5" key="1">
    <citation type="submission" date="2016-07" db="EMBL/GenBank/DDBJ databases">
        <title>Caryophanon latum genome sequencing.</title>
        <authorList>
            <person name="Verma A."/>
            <person name="Pal Y."/>
            <person name="Krishnamurthi S."/>
        </authorList>
    </citation>
    <scope>NUCLEOTIDE SEQUENCE [LARGE SCALE GENOMIC DNA]</scope>
    <source>
        <strain evidence="4 5">DSM 14151</strain>
    </source>
</reference>
<dbReference type="InterPro" id="IPR014729">
    <property type="entry name" value="Rossmann-like_a/b/a_fold"/>
</dbReference>
<evidence type="ECO:0000259" key="3">
    <source>
        <dbReference type="Pfam" id="PF00582"/>
    </source>
</evidence>
<dbReference type="PANTHER" id="PTHR46268">
    <property type="entry name" value="STRESS RESPONSE PROTEIN NHAX"/>
    <property type="match status" value="1"/>
</dbReference>
<dbReference type="InterPro" id="IPR006015">
    <property type="entry name" value="Universal_stress_UspA"/>
</dbReference>
<organism evidence="4 5">
    <name type="scientific">Caryophanon latum</name>
    <dbReference type="NCBI Taxonomy" id="33977"/>
    <lineage>
        <taxon>Bacteria</taxon>
        <taxon>Bacillati</taxon>
        <taxon>Bacillota</taxon>
        <taxon>Bacilli</taxon>
        <taxon>Bacillales</taxon>
        <taxon>Caryophanaceae</taxon>
        <taxon>Caryophanon</taxon>
    </lineage>
</organism>
<comment type="caution">
    <text evidence="4">The sequence shown here is derived from an EMBL/GenBank/DDBJ whole genome shotgun (WGS) entry which is preliminary data.</text>
</comment>
<dbReference type="Proteomes" id="UP000093482">
    <property type="component" value="Unassembled WGS sequence"/>
</dbReference>
<gene>
    <name evidence="4" type="ORF">A6K76_11945</name>
</gene>
<dbReference type="PANTHER" id="PTHR46268:SF6">
    <property type="entry name" value="UNIVERSAL STRESS PROTEIN UP12"/>
    <property type="match status" value="1"/>
</dbReference>
<feature type="domain" description="UspA" evidence="3">
    <location>
        <begin position="5"/>
        <end position="146"/>
    </location>
</feature>
<dbReference type="PIRSF" id="PIRSF006276">
    <property type="entry name" value="UspA"/>
    <property type="match status" value="1"/>
</dbReference>
<evidence type="ECO:0000313" key="5">
    <source>
        <dbReference type="Proteomes" id="UP000093482"/>
    </source>
</evidence>
<accession>A0A1C0YT45</accession>
<name>A0A1C0YT45_9BACL</name>
<dbReference type="InterPro" id="IPR006016">
    <property type="entry name" value="UspA"/>
</dbReference>
<dbReference type="AlphaFoldDB" id="A0A1C0YT45"/>
<dbReference type="Pfam" id="PF00582">
    <property type="entry name" value="Usp"/>
    <property type="match status" value="1"/>
</dbReference>
<keyword evidence="2" id="KW-0963">Cytoplasm</keyword>
<keyword evidence="5" id="KW-1185">Reference proteome</keyword>
<dbReference type="EMBL" id="MATO01000038">
    <property type="protein sequence ID" value="OCS90309.1"/>
    <property type="molecule type" value="Genomic_DNA"/>
</dbReference>
<dbReference type="OrthoDB" id="2426295at2"/>